<dbReference type="OrthoDB" id="9891865at2759"/>
<sequence length="291" mass="31208">MSRSSLLCPGFSRTARSRWTNEQPAERSCDPPPGAKLVVEIQSVLTARTGTSHKASHKATGCPLCVNPGLADRAPQCPVKVGSCSHMRPRSRLLAKKRLPTIREGPEEPPQDRACLSSEDYLLSIRELARPAFPLREQDRDVPPPCRPPTPAPAVATATPDPLEYLYGCRDGPASSREQRGGARPGSRPLPRSHSFPRLCLPRHAPRKGSCPEIRLADAPGPAPSGGSPQKKPGEAEPGETRGGGAPAGERKNCSGPADTHSLISSWISDCRSAWHEARSRACMLPTIAEI</sequence>
<protein>
    <submittedName>
        <fullName evidence="2">Uncharacterized protein</fullName>
    </submittedName>
</protein>
<feature type="region of interest" description="Disordered" evidence="1">
    <location>
        <begin position="132"/>
        <end position="259"/>
    </location>
</feature>
<accession>A0A9Q1DTM1</accession>
<gene>
    <name evidence="2" type="ORF">COCON_G00040900</name>
</gene>
<dbReference type="Proteomes" id="UP001152803">
    <property type="component" value="Unassembled WGS sequence"/>
</dbReference>
<keyword evidence="3" id="KW-1185">Reference proteome</keyword>
<evidence type="ECO:0000313" key="3">
    <source>
        <dbReference type="Proteomes" id="UP001152803"/>
    </source>
</evidence>
<evidence type="ECO:0000313" key="2">
    <source>
        <dbReference type="EMBL" id="KAJ8281571.1"/>
    </source>
</evidence>
<feature type="compositionally biased region" description="Low complexity" evidence="1">
    <location>
        <begin position="153"/>
        <end position="162"/>
    </location>
</feature>
<dbReference type="GO" id="GO:0005739">
    <property type="term" value="C:mitochondrion"/>
    <property type="evidence" value="ECO:0007669"/>
    <property type="project" value="TreeGrafter"/>
</dbReference>
<dbReference type="EMBL" id="JAFJMO010000003">
    <property type="protein sequence ID" value="KAJ8281571.1"/>
    <property type="molecule type" value="Genomic_DNA"/>
</dbReference>
<comment type="caution">
    <text evidence="2">The sequence shown here is derived from an EMBL/GenBank/DDBJ whole genome shotgun (WGS) entry which is preliminary data.</text>
</comment>
<reference evidence="2" key="1">
    <citation type="journal article" date="2023" name="Science">
        <title>Genome structures resolve the early diversification of teleost fishes.</title>
        <authorList>
            <person name="Parey E."/>
            <person name="Louis A."/>
            <person name="Montfort J."/>
            <person name="Bouchez O."/>
            <person name="Roques C."/>
            <person name="Iampietro C."/>
            <person name="Lluch J."/>
            <person name="Castinel A."/>
            <person name="Donnadieu C."/>
            <person name="Desvignes T."/>
            <person name="Floi Bucao C."/>
            <person name="Jouanno E."/>
            <person name="Wen M."/>
            <person name="Mejri S."/>
            <person name="Dirks R."/>
            <person name="Jansen H."/>
            <person name="Henkel C."/>
            <person name="Chen W.J."/>
            <person name="Zahm M."/>
            <person name="Cabau C."/>
            <person name="Klopp C."/>
            <person name="Thompson A.W."/>
            <person name="Robinson-Rechavi M."/>
            <person name="Braasch I."/>
            <person name="Lecointre G."/>
            <person name="Bobe J."/>
            <person name="Postlethwait J.H."/>
            <person name="Berthelot C."/>
            <person name="Roest Crollius H."/>
            <person name="Guiguen Y."/>
        </authorList>
    </citation>
    <scope>NUCLEOTIDE SEQUENCE</scope>
    <source>
        <strain evidence="2">Concon-B</strain>
    </source>
</reference>
<dbReference type="PANTHER" id="PTHR15426">
    <property type="entry name" value="PROTEIN DEPP1"/>
    <property type="match status" value="1"/>
</dbReference>
<dbReference type="GO" id="GO:0010506">
    <property type="term" value="P:regulation of autophagy"/>
    <property type="evidence" value="ECO:0007669"/>
    <property type="project" value="TreeGrafter"/>
</dbReference>
<organism evidence="2 3">
    <name type="scientific">Conger conger</name>
    <name type="common">Conger eel</name>
    <name type="synonym">Muraena conger</name>
    <dbReference type="NCBI Taxonomy" id="82655"/>
    <lineage>
        <taxon>Eukaryota</taxon>
        <taxon>Metazoa</taxon>
        <taxon>Chordata</taxon>
        <taxon>Craniata</taxon>
        <taxon>Vertebrata</taxon>
        <taxon>Euteleostomi</taxon>
        <taxon>Actinopterygii</taxon>
        <taxon>Neopterygii</taxon>
        <taxon>Teleostei</taxon>
        <taxon>Anguilliformes</taxon>
        <taxon>Congridae</taxon>
        <taxon>Conger</taxon>
    </lineage>
</organism>
<dbReference type="AlphaFoldDB" id="A0A9Q1DTM1"/>
<dbReference type="PANTHER" id="PTHR15426:SF6">
    <property type="entry name" value="PROTEIN DEPP1"/>
    <property type="match status" value="1"/>
</dbReference>
<name>A0A9Q1DTM1_CONCO</name>
<proteinExistence type="predicted"/>
<dbReference type="InterPro" id="IPR020133">
    <property type="entry name" value="DEPP"/>
</dbReference>
<feature type="compositionally biased region" description="Pro residues" evidence="1">
    <location>
        <begin position="143"/>
        <end position="152"/>
    </location>
</feature>
<evidence type="ECO:0000256" key="1">
    <source>
        <dbReference type="SAM" id="MobiDB-lite"/>
    </source>
</evidence>